<gene>
    <name evidence="2" type="ORF">SAMN05216561_1135</name>
</gene>
<protein>
    <submittedName>
        <fullName evidence="2">Uncharacterized protein</fullName>
    </submittedName>
</protein>
<dbReference type="AlphaFoldDB" id="A0A1I3L3E9"/>
<dbReference type="STRING" id="1005945.SAMN05216561_1135"/>
<feature type="region of interest" description="Disordered" evidence="1">
    <location>
        <begin position="1"/>
        <end position="44"/>
    </location>
</feature>
<dbReference type="Proteomes" id="UP000198649">
    <property type="component" value="Unassembled WGS sequence"/>
</dbReference>
<dbReference type="EMBL" id="FOQG01000013">
    <property type="protein sequence ID" value="SFI78945.1"/>
    <property type="molecule type" value="Genomic_DNA"/>
</dbReference>
<organism evidence="2 3">
    <name type="scientific">Nocardioides psychrotolerans</name>
    <dbReference type="NCBI Taxonomy" id="1005945"/>
    <lineage>
        <taxon>Bacteria</taxon>
        <taxon>Bacillati</taxon>
        <taxon>Actinomycetota</taxon>
        <taxon>Actinomycetes</taxon>
        <taxon>Propionibacteriales</taxon>
        <taxon>Nocardioidaceae</taxon>
        <taxon>Nocardioides</taxon>
    </lineage>
</organism>
<evidence type="ECO:0000313" key="2">
    <source>
        <dbReference type="EMBL" id="SFI78945.1"/>
    </source>
</evidence>
<reference evidence="2 3" key="1">
    <citation type="submission" date="2016-10" db="EMBL/GenBank/DDBJ databases">
        <authorList>
            <person name="de Groot N.N."/>
        </authorList>
    </citation>
    <scope>NUCLEOTIDE SEQUENCE [LARGE SCALE GENOMIC DNA]</scope>
    <source>
        <strain evidence="2 3">CGMCC 1.11156</strain>
    </source>
</reference>
<proteinExistence type="predicted"/>
<accession>A0A1I3L3E9</accession>
<name>A0A1I3L3E9_9ACTN</name>
<keyword evidence="3" id="KW-1185">Reference proteome</keyword>
<feature type="region of interest" description="Disordered" evidence="1">
    <location>
        <begin position="207"/>
        <end position="229"/>
    </location>
</feature>
<evidence type="ECO:0000256" key="1">
    <source>
        <dbReference type="SAM" id="MobiDB-lite"/>
    </source>
</evidence>
<sequence>MNRGPGRRGVAGHGQHRRWHGLQPGWTRRSTDVSLRDGTSPNSGHQCASCCVAPCHPPSHLIDAAGRHDLTPHAPDDLGATGCQVGGLRPTTRQTITAGTAAGGPVTWAFTRWQPGTAGATCGVHAHEPMVHAVRACCGHVIRTPNRAPPRVHPTAGALACADLVVCRCAVSRRKGPTGVRRPRPIPRLRAPTLRCLWEEPTGVARSMARPATRPGHRCRSRGVATRDF</sequence>
<evidence type="ECO:0000313" key="3">
    <source>
        <dbReference type="Proteomes" id="UP000198649"/>
    </source>
</evidence>